<dbReference type="Pfam" id="PF14606">
    <property type="entry name" value="Lipase_GDSL_3"/>
    <property type="match status" value="1"/>
</dbReference>
<comment type="caution">
    <text evidence="3">The sequence shown here is derived from an EMBL/GenBank/DDBJ whole genome shotgun (WGS) entry which is preliminary data.</text>
</comment>
<dbReference type="GO" id="GO:0016787">
    <property type="term" value="F:hydrolase activity"/>
    <property type="evidence" value="ECO:0007669"/>
    <property type="project" value="UniProtKB-KW"/>
</dbReference>
<feature type="domain" description="SGNH hydrolase-type esterase N-terminal" evidence="2">
    <location>
        <begin position="11"/>
        <end position="155"/>
    </location>
</feature>
<dbReference type="AlphaFoldDB" id="A0A9D1KLX3"/>
<dbReference type="InterPro" id="IPR032740">
    <property type="entry name" value="GxDLY"/>
</dbReference>
<dbReference type="Gene3D" id="2.60.120.260">
    <property type="entry name" value="Galactose-binding domain-like"/>
    <property type="match status" value="1"/>
</dbReference>
<dbReference type="Pfam" id="PF14607">
    <property type="entry name" value="GxDLY"/>
    <property type="match status" value="1"/>
</dbReference>
<organism evidence="3 4">
    <name type="scientific">Candidatus Avipropionibacterium avicola</name>
    <dbReference type="NCBI Taxonomy" id="2840701"/>
    <lineage>
        <taxon>Bacteria</taxon>
        <taxon>Bacillati</taxon>
        <taxon>Actinomycetota</taxon>
        <taxon>Actinomycetes</taxon>
        <taxon>Propionibacteriales</taxon>
        <taxon>Propionibacteriaceae</taxon>
        <taxon>Propionibacteriaceae incertae sedis</taxon>
        <taxon>Candidatus Avipropionibacterium</taxon>
    </lineage>
</organism>
<protein>
    <submittedName>
        <fullName evidence="3">SGNH/GDSL hydrolase family protein</fullName>
    </submittedName>
</protein>
<dbReference type="InterPro" id="IPR036514">
    <property type="entry name" value="SGNH_hydro_sf"/>
</dbReference>
<feature type="domain" description="SGNH hydrolase-type esterase" evidence="1">
    <location>
        <begin position="166"/>
        <end position="341"/>
    </location>
</feature>
<dbReference type="SUPFAM" id="SSF52266">
    <property type="entry name" value="SGNH hydrolase"/>
    <property type="match status" value="1"/>
</dbReference>
<evidence type="ECO:0000313" key="4">
    <source>
        <dbReference type="Proteomes" id="UP000886842"/>
    </source>
</evidence>
<gene>
    <name evidence="3" type="ORF">IAA98_09000</name>
</gene>
<reference evidence="3" key="2">
    <citation type="journal article" date="2021" name="PeerJ">
        <title>Extensive microbial diversity within the chicken gut microbiome revealed by metagenomics and culture.</title>
        <authorList>
            <person name="Gilroy R."/>
            <person name="Ravi A."/>
            <person name="Getino M."/>
            <person name="Pursley I."/>
            <person name="Horton D.L."/>
            <person name="Alikhan N.F."/>
            <person name="Baker D."/>
            <person name="Gharbi K."/>
            <person name="Hall N."/>
            <person name="Watson M."/>
            <person name="Adriaenssens E.M."/>
            <person name="Foster-Nyarko E."/>
            <person name="Jarju S."/>
            <person name="Secka A."/>
            <person name="Antonio M."/>
            <person name="Oren A."/>
            <person name="Chaudhuri R.R."/>
            <person name="La Ragione R."/>
            <person name="Hildebrand F."/>
            <person name="Pallen M.J."/>
        </authorList>
    </citation>
    <scope>NUCLEOTIDE SEQUENCE</scope>
    <source>
        <strain evidence="3">ChiGjej1B1-24693</strain>
    </source>
</reference>
<proteinExistence type="predicted"/>
<dbReference type="InterPro" id="IPR013830">
    <property type="entry name" value="SGNH_hydro"/>
</dbReference>
<name>A0A9D1KLX3_9ACTN</name>
<evidence type="ECO:0000259" key="1">
    <source>
        <dbReference type="Pfam" id="PF14606"/>
    </source>
</evidence>
<dbReference type="EMBL" id="DVLP01000270">
    <property type="protein sequence ID" value="HIT75709.1"/>
    <property type="molecule type" value="Genomic_DNA"/>
</dbReference>
<reference evidence="3" key="1">
    <citation type="submission" date="2020-10" db="EMBL/GenBank/DDBJ databases">
        <authorList>
            <person name="Gilroy R."/>
        </authorList>
    </citation>
    <scope>NUCLEOTIDE SEQUENCE</scope>
    <source>
        <strain evidence="3">ChiGjej1B1-24693</strain>
    </source>
</reference>
<evidence type="ECO:0000313" key="3">
    <source>
        <dbReference type="EMBL" id="HIT75709.1"/>
    </source>
</evidence>
<evidence type="ECO:0000259" key="2">
    <source>
        <dbReference type="Pfam" id="PF14607"/>
    </source>
</evidence>
<sequence>MADNADLDDLTWLSPFDEPLQIAGLGWFASERKLRRLPSTPAWPIRPEVDRIADATAGVQVRFRTDTQVLAVRVELTGPPGMDLMPATGECGVDAYVGDWGAQRYWGTARPRLDSKSYESVVFRADPGTRTVTLNLPLYKGVRQLSVGIDSGAQVSAPPPFLAPGRIAIYGTSVTNGGCASRPGMAYPAVLGRRLGREILNLGFAGNGKGEPGVARILAQLEDVACFVLDYETNVLETEALRTSLTDFLPILRERHPTTEILVASKPRFARGLRDREYRSTTEARRDLQRDIVQGHRDRGDRHLHFLDLSDLDIAEGTVDGVHPTDSGFVQLADRFEPVLRELLGDQQ</sequence>
<dbReference type="Gene3D" id="3.40.50.1110">
    <property type="entry name" value="SGNH hydrolase"/>
    <property type="match status" value="1"/>
</dbReference>
<dbReference type="Proteomes" id="UP000886842">
    <property type="component" value="Unassembled WGS sequence"/>
</dbReference>
<accession>A0A9D1KLX3</accession>
<keyword evidence="3" id="KW-0378">Hydrolase</keyword>